<proteinExistence type="predicted"/>
<dbReference type="GO" id="GO:0003677">
    <property type="term" value="F:DNA binding"/>
    <property type="evidence" value="ECO:0007669"/>
    <property type="project" value="InterPro"/>
</dbReference>
<dbReference type="Pfam" id="PF01272">
    <property type="entry name" value="GreA_GreB"/>
    <property type="match status" value="1"/>
</dbReference>
<organism evidence="3 4">
    <name type="scientific">Microvirga lotononidis</name>
    <dbReference type="NCBI Taxonomy" id="864069"/>
    <lineage>
        <taxon>Bacteria</taxon>
        <taxon>Pseudomonadati</taxon>
        <taxon>Pseudomonadota</taxon>
        <taxon>Alphaproteobacteria</taxon>
        <taxon>Hyphomicrobiales</taxon>
        <taxon>Methylobacteriaceae</taxon>
        <taxon>Microvirga</taxon>
    </lineage>
</organism>
<sequence length="214" mass="23749">MTNLANNSNSARRVLDAAVRLDDARPQAGIGIAQEDLMHTTVDLPPVTVATRDYNRLMSVAAMEHNRRKPHREFLLSELRRASLCHPAALPDDVVSTNVKVTYRINDGQPRAHVLVHPQDLQWPGAELSVLTPLGIALLGLRVGDRMSYRTDRDGPLHEVVVEDVQFRLLPDETDHSEPGDGNARDDLDRRLDEALMETFPASDPVSVIICGRS</sequence>
<gene>
    <name evidence="3" type="ORF">MicloDRAFT_00033550</name>
</gene>
<name>I4YS63_9HYPH</name>
<dbReference type="STRING" id="864069.MicloDRAFT_00033550"/>
<protein>
    <submittedName>
        <fullName evidence="3">Transcription elongation factor</fullName>
    </submittedName>
</protein>
<feature type="domain" description="Regulator of nucleoside diphosphate kinase N-terminal" evidence="2">
    <location>
        <begin position="45"/>
        <end position="82"/>
    </location>
</feature>
<dbReference type="GO" id="GO:0032784">
    <property type="term" value="P:regulation of DNA-templated transcription elongation"/>
    <property type="evidence" value="ECO:0007669"/>
    <property type="project" value="InterPro"/>
</dbReference>
<dbReference type="SUPFAM" id="SSF54534">
    <property type="entry name" value="FKBP-like"/>
    <property type="match status" value="1"/>
</dbReference>
<dbReference type="InterPro" id="IPR029462">
    <property type="entry name" value="Rnk_N"/>
</dbReference>
<dbReference type="RefSeq" id="WP_009762856.1">
    <property type="nucleotide sequence ID" value="NZ_CP141050.1"/>
</dbReference>
<keyword evidence="4" id="KW-1185">Reference proteome</keyword>
<keyword evidence="3" id="KW-0251">Elongation factor</keyword>
<dbReference type="Proteomes" id="UP000003947">
    <property type="component" value="Unassembled WGS sequence"/>
</dbReference>
<dbReference type="InterPro" id="IPR001437">
    <property type="entry name" value="Tscrpt_elong_fac_GreA/B_C"/>
</dbReference>
<dbReference type="InterPro" id="IPR036953">
    <property type="entry name" value="GreA/GreB_C_sf"/>
</dbReference>
<evidence type="ECO:0000313" key="3">
    <source>
        <dbReference type="EMBL" id="EIM26805.1"/>
    </source>
</evidence>
<dbReference type="EMBL" id="JH660645">
    <property type="protein sequence ID" value="EIM26805.1"/>
    <property type="molecule type" value="Genomic_DNA"/>
</dbReference>
<accession>I4YS63</accession>
<dbReference type="Pfam" id="PF14760">
    <property type="entry name" value="Rnk_N"/>
    <property type="match status" value="1"/>
</dbReference>
<dbReference type="AlphaFoldDB" id="I4YS63"/>
<reference evidence="3 4" key="1">
    <citation type="submission" date="2012-02" db="EMBL/GenBank/DDBJ databases">
        <title>Improved High-Quality Draft sequence of Microvirga sp. WSM3557.</title>
        <authorList>
            <consortium name="US DOE Joint Genome Institute"/>
            <person name="Lucas S."/>
            <person name="Han J."/>
            <person name="Lapidus A."/>
            <person name="Cheng J.-F."/>
            <person name="Goodwin L."/>
            <person name="Pitluck S."/>
            <person name="Peters L."/>
            <person name="Zhang X."/>
            <person name="Detter J.C."/>
            <person name="Han C."/>
            <person name="Tapia R."/>
            <person name="Land M."/>
            <person name="Hauser L."/>
            <person name="Kyrpides N."/>
            <person name="Ivanova N."/>
            <person name="Pagani I."/>
            <person name="Brau L."/>
            <person name="Yates R."/>
            <person name="O'Hara G."/>
            <person name="Rui T."/>
            <person name="Howieson J."/>
            <person name="Reeve W."/>
            <person name="Woyke T."/>
        </authorList>
    </citation>
    <scope>NUCLEOTIDE SEQUENCE [LARGE SCALE GENOMIC DNA]</scope>
    <source>
        <strain evidence="3 4">WSM3557</strain>
    </source>
</reference>
<dbReference type="HOGENOM" id="CLU_1287634_0_0_5"/>
<dbReference type="eggNOG" id="COG0782">
    <property type="taxonomic scope" value="Bacteria"/>
</dbReference>
<dbReference type="Gene3D" id="3.10.50.30">
    <property type="entry name" value="Transcription elongation factor, GreA/GreB, C-terminal domain"/>
    <property type="match status" value="1"/>
</dbReference>
<dbReference type="PATRIC" id="fig|864069.3.peg.3652"/>
<evidence type="ECO:0000313" key="4">
    <source>
        <dbReference type="Proteomes" id="UP000003947"/>
    </source>
</evidence>
<evidence type="ECO:0000259" key="1">
    <source>
        <dbReference type="Pfam" id="PF01272"/>
    </source>
</evidence>
<feature type="domain" description="Transcription elongation factor GreA/GreB C-terminal" evidence="1">
    <location>
        <begin position="91"/>
        <end position="153"/>
    </location>
</feature>
<evidence type="ECO:0000259" key="2">
    <source>
        <dbReference type="Pfam" id="PF14760"/>
    </source>
</evidence>
<keyword evidence="3" id="KW-0648">Protein biosynthesis</keyword>
<dbReference type="GO" id="GO:0003746">
    <property type="term" value="F:translation elongation factor activity"/>
    <property type="evidence" value="ECO:0007669"/>
    <property type="project" value="UniProtKB-KW"/>
</dbReference>